<accession>A0A9P6W3N7</accession>
<feature type="transmembrane region" description="Helical" evidence="1">
    <location>
        <begin position="45"/>
        <end position="69"/>
    </location>
</feature>
<keyword evidence="3" id="KW-1185">Reference proteome</keyword>
<evidence type="ECO:0000313" key="3">
    <source>
        <dbReference type="Proteomes" id="UP000777482"/>
    </source>
</evidence>
<gene>
    <name evidence="2" type="ORF">C6P46_002254</name>
</gene>
<evidence type="ECO:0000313" key="2">
    <source>
        <dbReference type="EMBL" id="KAG0663685.1"/>
    </source>
</evidence>
<keyword evidence="1" id="KW-0472">Membrane</keyword>
<proteinExistence type="predicted"/>
<evidence type="ECO:0000256" key="1">
    <source>
        <dbReference type="SAM" id="Phobius"/>
    </source>
</evidence>
<feature type="transmembrane region" description="Helical" evidence="1">
    <location>
        <begin position="75"/>
        <end position="100"/>
    </location>
</feature>
<dbReference type="OrthoDB" id="2523500at2759"/>
<protein>
    <submittedName>
        <fullName evidence="2">Uncharacterized protein</fullName>
    </submittedName>
</protein>
<dbReference type="AlphaFoldDB" id="A0A9P6W3N7"/>
<name>A0A9P6W3N7_RHOMI</name>
<feature type="transmembrane region" description="Helical" evidence="1">
    <location>
        <begin position="121"/>
        <end position="142"/>
    </location>
</feature>
<dbReference type="Proteomes" id="UP000777482">
    <property type="component" value="Unassembled WGS sequence"/>
</dbReference>
<organism evidence="2 3">
    <name type="scientific">Rhodotorula mucilaginosa</name>
    <name type="common">Yeast</name>
    <name type="synonym">Rhodotorula rubra</name>
    <dbReference type="NCBI Taxonomy" id="5537"/>
    <lineage>
        <taxon>Eukaryota</taxon>
        <taxon>Fungi</taxon>
        <taxon>Dikarya</taxon>
        <taxon>Basidiomycota</taxon>
        <taxon>Pucciniomycotina</taxon>
        <taxon>Microbotryomycetes</taxon>
        <taxon>Sporidiobolales</taxon>
        <taxon>Sporidiobolaceae</taxon>
        <taxon>Rhodotorula</taxon>
    </lineage>
</organism>
<sequence>MWHPLQSRNHLPLLAFVWALSVVNLGLSAHLINACKIFPVSQYHAVMIQTVFAWAWNTLFTTIYLIGNAVAPRSIFFGSAVTFIVLFLGFLQAIVAAGSWTSIMKTYGYIELVKEKKAMEGLNFVGAFFLMFDVIWVALSYITNQATEVVPAKEEQVHF</sequence>
<dbReference type="EMBL" id="PUHQ01000018">
    <property type="protein sequence ID" value="KAG0663685.1"/>
    <property type="molecule type" value="Genomic_DNA"/>
</dbReference>
<feature type="transmembrane region" description="Helical" evidence="1">
    <location>
        <begin position="12"/>
        <end position="33"/>
    </location>
</feature>
<keyword evidence="1" id="KW-0812">Transmembrane</keyword>
<keyword evidence="1" id="KW-1133">Transmembrane helix</keyword>
<reference evidence="2 3" key="1">
    <citation type="submission" date="2020-11" db="EMBL/GenBank/DDBJ databases">
        <title>Kefir isolates.</title>
        <authorList>
            <person name="Marcisauskas S."/>
            <person name="Kim Y."/>
            <person name="Blasche S."/>
        </authorList>
    </citation>
    <scope>NUCLEOTIDE SEQUENCE [LARGE SCALE GENOMIC DNA]</scope>
    <source>
        <strain evidence="2 3">KR</strain>
    </source>
</reference>
<comment type="caution">
    <text evidence="2">The sequence shown here is derived from an EMBL/GenBank/DDBJ whole genome shotgun (WGS) entry which is preliminary data.</text>
</comment>